<feature type="transmembrane region" description="Helical" evidence="10">
    <location>
        <begin position="21"/>
        <end position="48"/>
    </location>
</feature>
<dbReference type="PROSITE" id="PS50109">
    <property type="entry name" value="HIS_KIN"/>
    <property type="match status" value="1"/>
</dbReference>
<evidence type="ECO:0000313" key="12">
    <source>
        <dbReference type="EMBL" id="MCL1043750.1"/>
    </source>
</evidence>
<keyword evidence="4" id="KW-1003">Cell membrane</keyword>
<feature type="transmembrane region" description="Helical" evidence="10">
    <location>
        <begin position="154"/>
        <end position="174"/>
    </location>
</feature>
<dbReference type="SMART" id="SM00387">
    <property type="entry name" value="HATPase_c"/>
    <property type="match status" value="1"/>
</dbReference>
<evidence type="ECO:0000256" key="8">
    <source>
        <dbReference type="ARBA" id="ARBA00022777"/>
    </source>
</evidence>
<dbReference type="SUPFAM" id="SSF47384">
    <property type="entry name" value="Homodimeric domain of signal transducing histidine kinase"/>
    <property type="match status" value="1"/>
</dbReference>
<dbReference type="SUPFAM" id="SSF55874">
    <property type="entry name" value="ATPase domain of HSP90 chaperone/DNA topoisomerase II/histidine kinase"/>
    <property type="match status" value="1"/>
</dbReference>
<dbReference type="InterPro" id="IPR005467">
    <property type="entry name" value="His_kinase_dom"/>
</dbReference>
<dbReference type="RefSeq" id="WP_248954380.1">
    <property type="nucleotide sequence ID" value="NZ_JAKIKU010000001.1"/>
</dbReference>
<organism evidence="12 13">
    <name type="scientific">Shewanella electrodiphila</name>
    <dbReference type="NCBI Taxonomy" id="934143"/>
    <lineage>
        <taxon>Bacteria</taxon>
        <taxon>Pseudomonadati</taxon>
        <taxon>Pseudomonadota</taxon>
        <taxon>Gammaproteobacteria</taxon>
        <taxon>Alteromonadales</taxon>
        <taxon>Shewanellaceae</taxon>
        <taxon>Shewanella</taxon>
    </lineage>
</organism>
<comment type="catalytic activity">
    <reaction evidence="1">
        <text>ATP + protein L-histidine = ADP + protein N-phospho-L-histidine.</text>
        <dbReference type="EC" id="2.7.13.3"/>
    </reaction>
</comment>
<name>A0ABT0KIU4_9GAMM</name>
<keyword evidence="9" id="KW-0067">ATP-binding</keyword>
<dbReference type="InterPro" id="IPR004358">
    <property type="entry name" value="Sig_transdc_His_kin-like_C"/>
</dbReference>
<dbReference type="EMBL" id="JAKIKU010000001">
    <property type="protein sequence ID" value="MCL1043750.1"/>
    <property type="molecule type" value="Genomic_DNA"/>
</dbReference>
<dbReference type="Gene3D" id="1.10.287.130">
    <property type="match status" value="1"/>
</dbReference>
<feature type="domain" description="Histidine kinase" evidence="11">
    <location>
        <begin position="237"/>
        <end position="442"/>
    </location>
</feature>
<dbReference type="PANTHER" id="PTHR44936">
    <property type="entry name" value="SENSOR PROTEIN CREC"/>
    <property type="match status" value="1"/>
</dbReference>
<keyword evidence="10" id="KW-0812">Transmembrane</keyword>
<evidence type="ECO:0000256" key="3">
    <source>
        <dbReference type="ARBA" id="ARBA00012438"/>
    </source>
</evidence>
<reference evidence="12 13" key="1">
    <citation type="submission" date="2022-01" db="EMBL/GenBank/DDBJ databases">
        <title>Whole genome-based taxonomy of the Shewanellaceae.</title>
        <authorList>
            <person name="Martin-Rodriguez A.J."/>
        </authorList>
    </citation>
    <scope>NUCLEOTIDE SEQUENCE [LARGE SCALE GENOMIC DNA]</scope>
    <source>
        <strain evidence="12 13">DSM 24955</strain>
    </source>
</reference>
<keyword evidence="8 12" id="KW-0418">Kinase</keyword>
<comment type="caution">
    <text evidence="12">The sequence shown here is derived from an EMBL/GenBank/DDBJ whole genome shotgun (WGS) entry which is preliminary data.</text>
</comment>
<evidence type="ECO:0000259" key="11">
    <source>
        <dbReference type="PROSITE" id="PS50109"/>
    </source>
</evidence>
<dbReference type="InterPro" id="IPR036890">
    <property type="entry name" value="HATPase_C_sf"/>
</dbReference>
<dbReference type="InterPro" id="IPR036097">
    <property type="entry name" value="HisK_dim/P_sf"/>
</dbReference>
<evidence type="ECO:0000256" key="10">
    <source>
        <dbReference type="SAM" id="Phobius"/>
    </source>
</evidence>
<evidence type="ECO:0000256" key="6">
    <source>
        <dbReference type="ARBA" id="ARBA00022679"/>
    </source>
</evidence>
<dbReference type="CDD" id="cd00082">
    <property type="entry name" value="HisKA"/>
    <property type="match status" value="1"/>
</dbReference>
<dbReference type="InterPro" id="IPR003661">
    <property type="entry name" value="HisK_dim/P_dom"/>
</dbReference>
<dbReference type="Proteomes" id="UP001202134">
    <property type="component" value="Unassembled WGS sequence"/>
</dbReference>
<proteinExistence type="predicted"/>
<keyword evidence="5" id="KW-0597">Phosphoprotein</keyword>
<protein>
    <recommendedName>
        <fullName evidence="3">histidine kinase</fullName>
        <ecNumber evidence="3">2.7.13.3</ecNumber>
    </recommendedName>
</protein>
<comment type="subcellular location">
    <subcellularLocation>
        <location evidence="2">Cell membrane</location>
        <topology evidence="2">Multi-pass membrane protein</topology>
    </subcellularLocation>
</comment>
<evidence type="ECO:0000256" key="2">
    <source>
        <dbReference type="ARBA" id="ARBA00004651"/>
    </source>
</evidence>
<dbReference type="PANTHER" id="PTHR44936:SF10">
    <property type="entry name" value="SENSOR PROTEIN RSTB"/>
    <property type="match status" value="1"/>
</dbReference>
<evidence type="ECO:0000256" key="9">
    <source>
        <dbReference type="ARBA" id="ARBA00022840"/>
    </source>
</evidence>
<dbReference type="SMART" id="SM00388">
    <property type="entry name" value="HisKA"/>
    <property type="match status" value="1"/>
</dbReference>
<evidence type="ECO:0000313" key="13">
    <source>
        <dbReference type="Proteomes" id="UP001202134"/>
    </source>
</evidence>
<keyword evidence="13" id="KW-1185">Reference proteome</keyword>
<dbReference type="InterPro" id="IPR050980">
    <property type="entry name" value="2C_sensor_his_kinase"/>
</dbReference>
<evidence type="ECO:0000256" key="7">
    <source>
        <dbReference type="ARBA" id="ARBA00022741"/>
    </source>
</evidence>
<evidence type="ECO:0000256" key="1">
    <source>
        <dbReference type="ARBA" id="ARBA00000085"/>
    </source>
</evidence>
<sequence length="443" mass="49646">MNSRSISSAHATTSNSSTQSFVGRLSVYFVLIGLLASGMIYLMMIYMLQWVEDEVSLNNLRDSAPFVIKQFQKGVPEPLVLPPNITAFYSSDFIPSHYGELQNYPLGFNGEINDDLSELFLYRSEFVLNGQMSQLYITMPAENIELSSAQWTGINTFVIGFTIGLILLFSYAIIKLFKRLIEPINQLSLQLGNSITPEAFSVSQSAAKEFGILTDSLNRYRQQNETLIKQEQAFARYASHELRTPLSIVLGSAKLLAQKPDEDFQLRQRERITRAAQDMQNTVEALLNIVKQEKSSHENSPRLLTEQEFTQTLETTVNQAKKLAIKISVEWHSSPTVQPNSAVIKMLLTNLVNNAINARCEQLPEGEKSWINIAVFDKEIIIEDNGQGLSDSEKGHQRSDSGGHGLGLTIIDTLCQRYNWQFTLASNQPRGCIATLVLPKLAV</sequence>
<accession>A0ABT0KIU4</accession>
<dbReference type="Pfam" id="PF02518">
    <property type="entry name" value="HATPase_c"/>
    <property type="match status" value="1"/>
</dbReference>
<dbReference type="GO" id="GO:0016301">
    <property type="term" value="F:kinase activity"/>
    <property type="evidence" value="ECO:0007669"/>
    <property type="project" value="UniProtKB-KW"/>
</dbReference>
<keyword evidence="10" id="KW-0472">Membrane</keyword>
<dbReference type="PRINTS" id="PR00344">
    <property type="entry name" value="BCTRLSENSOR"/>
</dbReference>
<dbReference type="Gene3D" id="3.30.565.10">
    <property type="entry name" value="Histidine kinase-like ATPase, C-terminal domain"/>
    <property type="match status" value="1"/>
</dbReference>
<keyword evidence="10" id="KW-1133">Transmembrane helix</keyword>
<gene>
    <name evidence="12" type="ORF">L2737_00155</name>
</gene>
<dbReference type="InterPro" id="IPR003594">
    <property type="entry name" value="HATPase_dom"/>
</dbReference>
<keyword evidence="6" id="KW-0808">Transferase</keyword>
<dbReference type="Pfam" id="PF00512">
    <property type="entry name" value="HisKA"/>
    <property type="match status" value="1"/>
</dbReference>
<evidence type="ECO:0000256" key="4">
    <source>
        <dbReference type="ARBA" id="ARBA00022475"/>
    </source>
</evidence>
<evidence type="ECO:0000256" key="5">
    <source>
        <dbReference type="ARBA" id="ARBA00022553"/>
    </source>
</evidence>
<keyword evidence="7" id="KW-0547">Nucleotide-binding</keyword>
<dbReference type="EC" id="2.7.13.3" evidence="3"/>